<gene>
    <name evidence="2" type="ORF">HERIO_1767</name>
</gene>
<evidence type="ECO:0000313" key="3">
    <source>
        <dbReference type="Proteomes" id="UP000192356"/>
    </source>
</evidence>
<feature type="chain" id="PRO_5012236305" evidence="1">
    <location>
        <begin position="17"/>
        <end position="61"/>
    </location>
</feature>
<dbReference type="AlphaFoldDB" id="A0A1X0Q9D7"/>
<accession>A0A1X0Q9D7</accession>
<comment type="caution">
    <text evidence="2">The sequence shown here is derived from an EMBL/GenBank/DDBJ whole genome shotgun (WGS) entry which is preliminary data.</text>
</comment>
<feature type="signal peptide" evidence="1">
    <location>
        <begin position="1"/>
        <end position="16"/>
    </location>
</feature>
<name>A0A1X0Q9D7_9MICR</name>
<proteinExistence type="predicted"/>
<dbReference type="VEuPathDB" id="MicrosporidiaDB:HERIO_1767"/>
<evidence type="ECO:0000313" key="2">
    <source>
        <dbReference type="EMBL" id="ORD96303.1"/>
    </source>
</evidence>
<sequence length="61" mass="7217">MFLIIYITSLIRKLLIFQLLNCLTIKKSNLFLSNLSLKEFFLKTTSFSFKWPVILINVSFI</sequence>
<keyword evidence="3" id="KW-1185">Reference proteome</keyword>
<keyword evidence="1" id="KW-0732">Signal</keyword>
<protein>
    <submittedName>
        <fullName evidence="2">Uncharacterized protein</fullName>
    </submittedName>
</protein>
<dbReference type="EMBL" id="LVKB01000103">
    <property type="protein sequence ID" value="ORD96303.1"/>
    <property type="molecule type" value="Genomic_DNA"/>
</dbReference>
<reference evidence="2 3" key="1">
    <citation type="journal article" date="2017" name="Environ. Microbiol.">
        <title>Decay of the glycolytic pathway and adaptation to intranuclear parasitism within Enterocytozoonidae microsporidia.</title>
        <authorList>
            <person name="Wiredu Boakye D."/>
            <person name="Jaroenlak P."/>
            <person name="Prachumwat A."/>
            <person name="Williams T.A."/>
            <person name="Bateman K.S."/>
            <person name="Itsathitphaisarn O."/>
            <person name="Sritunyalucksana K."/>
            <person name="Paszkiewicz K.H."/>
            <person name="Moore K.A."/>
            <person name="Stentiford G.D."/>
            <person name="Williams B.A."/>
        </authorList>
    </citation>
    <scope>NUCLEOTIDE SEQUENCE [LARGE SCALE GENOMIC DNA]</scope>
    <source>
        <strain evidence="2 3">GB1</strain>
    </source>
</reference>
<dbReference type="Proteomes" id="UP000192356">
    <property type="component" value="Unassembled WGS sequence"/>
</dbReference>
<evidence type="ECO:0000256" key="1">
    <source>
        <dbReference type="SAM" id="SignalP"/>
    </source>
</evidence>
<organism evidence="2 3">
    <name type="scientific">Hepatospora eriocheir</name>
    <dbReference type="NCBI Taxonomy" id="1081669"/>
    <lineage>
        <taxon>Eukaryota</taxon>
        <taxon>Fungi</taxon>
        <taxon>Fungi incertae sedis</taxon>
        <taxon>Microsporidia</taxon>
        <taxon>Hepatosporidae</taxon>
        <taxon>Hepatospora</taxon>
    </lineage>
</organism>